<comment type="subcellular location">
    <subcellularLocation>
        <location evidence="1 8">Membrane</location>
        <topology evidence="1 8">Multi-pass membrane protein</topology>
    </subcellularLocation>
</comment>
<keyword evidence="3 8" id="KW-0812">Transmembrane</keyword>
<dbReference type="PANTHER" id="PTHR23137">
    <property type="entry name" value="VESICLE TRANSPORT PROTEIN-RELATED"/>
    <property type="match status" value="1"/>
</dbReference>
<reference evidence="9" key="5">
    <citation type="journal article" date="2021" name="G3 (Bethesda)">
        <title>Aegilops tauschii genome assembly Aet v5.0 features greater sequence contiguity and improved annotation.</title>
        <authorList>
            <person name="Wang L."/>
            <person name="Zhu T."/>
            <person name="Rodriguez J.C."/>
            <person name="Deal K.R."/>
            <person name="Dubcovsky J."/>
            <person name="McGuire P.E."/>
            <person name="Lux T."/>
            <person name="Spannagl M."/>
            <person name="Mayer K.F.X."/>
            <person name="Baldrich P."/>
            <person name="Meyers B.C."/>
            <person name="Huo N."/>
            <person name="Gu Y.Q."/>
            <person name="Zhou H."/>
            <person name="Devos K.M."/>
            <person name="Bennetzen J.L."/>
            <person name="Unver T."/>
            <person name="Budak H."/>
            <person name="Gulick P.J."/>
            <person name="Galiba G."/>
            <person name="Kalapos B."/>
            <person name="Nelson D.R."/>
            <person name="Li P."/>
            <person name="You F.M."/>
            <person name="Luo M.C."/>
            <person name="Dvorak J."/>
        </authorList>
    </citation>
    <scope>NUCLEOTIDE SEQUENCE [LARGE SCALE GENOMIC DNA]</scope>
    <source>
        <strain evidence="9">cv. AL8/78</strain>
    </source>
</reference>
<reference evidence="10" key="1">
    <citation type="journal article" date="2014" name="Science">
        <title>Ancient hybridizations among the ancestral genomes of bread wheat.</title>
        <authorList>
            <consortium name="International Wheat Genome Sequencing Consortium,"/>
            <person name="Marcussen T."/>
            <person name="Sandve S.R."/>
            <person name="Heier L."/>
            <person name="Spannagl M."/>
            <person name="Pfeifer M."/>
            <person name="Jakobsen K.S."/>
            <person name="Wulff B.B."/>
            <person name="Steuernagel B."/>
            <person name="Mayer K.F."/>
            <person name="Olsen O.A."/>
        </authorList>
    </citation>
    <scope>NUCLEOTIDE SEQUENCE [LARGE SCALE GENOMIC DNA]</scope>
    <source>
        <strain evidence="10">cv. AL8/78</strain>
    </source>
</reference>
<evidence type="ECO:0000313" key="10">
    <source>
        <dbReference type="Proteomes" id="UP000015105"/>
    </source>
</evidence>
<evidence type="ECO:0000256" key="7">
    <source>
        <dbReference type="ARBA" id="ARBA00025800"/>
    </source>
</evidence>
<dbReference type="AlphaFoldDB" id="A0A453EFI9"/>
<feature type="transmembrane region" description="Helical" evidence="8">
    <location>
        <begin position="102"/>
        <end position="123"/>
    </location>
</feature>
<dbReference type="GO" id="GO:0016020">
    <property type="term" value="C:membrane"/>
    <property type="evidence" value="ECO:0007669"/>
    <property type="project" value="UniProtKB-SubCell"/>
</dbReference>
<evidence type="ECO:0000313" key="9">
    <source>
        <dbReference type="EnsemblPlants" id="AET3Gv20324700.7"/>
    </source>
</evidence>
<comment type="function">
    <text evidence="8">May be involved in fusion of retrograde transport vesicles derived from an endocytic compartment with the Golgi complex.</text>
</comment>
<evidence type="ECO:0000256" key="4">
    <source>
        <dbReference type="ARBA" id="ARBA00022927"/>
    </source>
</evidence>
<dbReference type="GO" id="GO:0012505">
    <property type="term" value="C:endomembrane system"/>
    <property type="evidence" value="ECO:0007669"/>
    <property type="project" value="UniProtKB-ARBA"/>
</dbReference>
<feature type="transmembrane region" description="Helical" evidence="8">
    <location>
        <begin position="189"/>
        <end position="210"/>
    </location>
</feature>
<reference evidence="9" key="4">
    <citation type="submission" date="2019-03" db="UniProtKB">
        <authorList>
            <consortium name="EnsemblPlants"/>
        </authorList>
    </citation>
    <scope>IDENTIFICATION</scope>
</reference>
<evidence type="ECO:0000256" key="2">
    <source>
        <dbReference type="ARBA" id="ARBA00022448"/>
    </source>
</evidence>
<dbReference type="Gramene" id="AET3Gv20324700.7">
    <property type="protein sequence ID" value="AET3Gv20324700.7"/>
    <property type="gene ID" value="AET3Gv20324700"/>
</dbReference>
<evidence type="ECO:0000256" key="3">
    <source>
        <dbReference type="ARBA" id="ARBA00022692"/>
    </source>
</evidence>
<evidence type="ECO:0000256" key="6">
    <source>
        <dbReference type="ARBA" id="ARBA00023136"/>
    </source>
</evidence>
<dbReference type="GO" id="GO:0016192">
    <property type="term" value="P:vesicle-mediated transport"/>
    <property type="evidence" value="ECO:0007669"/>
    <property type="project" value="InterPro"/>
</dbReference>
<evidence type="ECO:0000256" key="5">
    <source>
        <dbReference type="ARBA" id="ARBA00022989"/>
    </source>
</evidence>
<name>A0A453EFI9_AEGTS</name>
<keyword evidence="4 8" id="KW-0653">Protein transport</keyword>
<sequence>PDFTQALLSTPTRWKPIPKTEAENPIGAIMDALTRLHRSLAGGDDEEWQEDDILGDTEGLCSLSPLQVKQTPPRTLDRSSCFYFLGPCRSDVFCLFCLVQRLYAFAACLVAGLALMMLSLIVFARPIKFALLFTFGNIMAVGSTVFVMGVNKQLRMMLDPVRVYATAIYVGCAVFALIFALLIHDKLLTLIAIICEICALFWYSLSYIPFARQIVSNLMVKLCDTEL</sequence>
<dbReference type="Proteomes" id="UP000015105">
    <property type="component" value="Chromosome 3D"/>
</dbReference>
<dbReference type="GO" id="GO:0015031">
    <property type="term" value="P:protein transport"/>
    <property type="evidence" value="ECO:0007669"/>
    <property type="project" value="UniProtKB-KW"/>
</dbReference>
<dbReference type="Pfam" id="PF04178">
    <property type="entry name" value="Got1"/>
    <property type="match status" value="1"/>
</dbReference>
<keyword evidence="10" id="KW-1185">Reference proteome</keyword>
<evidence type="ECO:0000256" key="8">
    <source>
        <dbReference type="RuleBase" id="RU363111"/>
    </source>
</evidence>
<feature type="transmembrane region" description="Helical" evidence="8">
    <location>
        <begin position="129"/>
        <end position="151"/>
    </location>
</feature>
<dbReference type="InterPro" id="IPR011691">
    <property type="entry name" value="Vesicle_transpt_SFT2"/>
</dbReference>
<comment type="similarity">
    <text evidence="7 8">Belongs to the SFT2 family.</text>
</comment>
<dbReference type="EnsemblPlants" id="AET3Gv20324700.7">
    <property type="protein sequence ID" value="AET3Gv20324700.7"/>
    <property type="gene ID" value="AET3Gv20324700"/>
</dbReference>
<reference evidence="9" key="3">
    <citation type="journal article" date="2017" name="Nature">
        <title>Genome sequence of the progenitor of the wheat D genome Aegilops tauschii.</title>
        <authorList>
            <person name="Luo M.C."/>
            <person name="Gu Y.Q."/>
            <person name="Puiu D."/>
            <person name="Wang H."/>
            <person name="Twardziok S.O."/>
            <person name="Deal K.R."/>
            <person name="Huo N."/>
            <person name="Zhu T."/>
            <person name="Wang L."/>
            <person name="Wang Y."/>
            <person name="McGuire P.E."/>
            <person name="Liu S."/>
            <person name="Long H."/>
            <person name="Ramasamy R.K."/>
            <person name="Rodriguez J.C."/>
            <person name="Van S.L."/>
            <person name="Yuan L."/>
            <person name="Wang Z."/>
            <person name="Xia Z."/>
            <person name="Xiao L."/>
            <person name="Anderson O.D."/>
            <person name="Ouyang S."/>
            <person name="Liang Y."/>
            <person name="Zimin A.V."/>
            <person name="Pertea G."/>
            <person name="Qi P."/>
            <person name="Bennetzen J.L."/>
            <person name="Dai X."/>
            <person name="Dawson M.W."/>
            <person name="Muller H.G."/>
            <person name="Kugler K."/>
            <person name="Rivarola-Duarte L."/>
            <person name="Spannagl M."/>
            <person name="Mayer K.F.X."/>
            <person name="Lu F.H."/>
            <person name="Bevan M.W."/>
            <person name="Leroy P."/>
            <person name="Li P."/>
            <person name="You F.M."/>
            <person name="Sun Q."/>
            <person name="Liu Z."/>
            <person name="Lyons E."/>
            <person name="Wicker T."/>
            <person name="Salzberg S.L."/>
            <person name="Devos K.M."/>
            <person name="Dvorak J."/>
        </authorList>
    </citation>
    <scope>NUCLEOTIDE SEQUENCE [LARGE SCALE GENOMIC DNA]</scope>
    <source>
        <strain evidence="9">cv. AL8/78</strain>
    </source>
</reference>
<keyword evidence="6 8" id="KW-0472">Membrane</keyword>
<proteinExistence type="inferred from homology"/>
<dbReference type="PANTHER" id="PTHR23137:SF29">
    <property type="entry name" value="VESICLE TRANSPORT PROTEIN"/>
    <property type="match status" value="1"/>
</dbReference>
<dbReference type="InterPro" id="IPR007305">
    <property type="entry name" value="Vesicle_transpt_Got1/SFT2"/>
</dbReference>
<accession>A0A453EFI9</accession>
<feature type="transmembrane region" description="Helical" evidence="8">
    <location>
        <begin position="163"/>
        <end position="183"/>
    </location>
</feature>
<dbReference type="GO" id="GO:0005737">
    <property type="term" value="C:cytoplasm"/>
    <property type="evidence" value="ECO:0007669"/>
    <property type="project" value="UniProtKB-ARBA"/>
</dbReference>
<organism evidence="9 10">
    <name type="scientific">Aegilops tauschii subsp. strangulata</name>
    <name type="common">Goatgrass</name>
    <dbReference type="NCBI Taxonomy" id="200361"/>
    <lineage>
        <taxon>Eukaryota</taxon>
        <taxon>Viridiplantae</taxon>
        <taxon>Streptophyta</taxon>
        <taxon>Embryophyta</taxon>
        <taxon>Tracheophyta</taxon>
        <taxon>Spermatophyta</taxon>
        <taxon>Magnoliopsida</taxon>
        <taxon>Liliopsida</taxon>
        <taxon>Poales</taxon>
        <taxon>Poaceae</taxon>
        <taxon>BOP clade</taxon>
        <taxon>Pooideae</taxon>
        <taxon>Triticodae</taxon>
        <taxon>Triticeae</taxon>
        <taxon>Triticinae</taxon>
        <taxon>Aegilops</taxon>
    </lineage>
</organism>
<reference evidence="10" key="2">
    <citation type="journal article" date="2017" name="Nat. Plants">
        <title>The Aegilops tauschii genome reveals multiple impacts of transposons.</title>
        <authorList>
            <person name="Zhao G."/>
            <person name="Zou C."/>
            <person name="Li K."/>
            <person name="Wang K."/>
            <person name="Li T."/>
            <person name="Gao L."/>
            <person name="Zhang X."/>
            <person name="Wang H."/>
            <person name="Yang Z."/>
            <person name="Liu X."/>
            <person name="Jiang W."/>
            <person name="Mao L."/>
            <person name="Kong X."/>
            <person name="Jiao Y."/>
            <person name="Jia J."/>
        </authorList>
    </citation>
    <scope>NUCLEOTIDE SEQUENCE [LARGE SCALE GENOMIC DNA]</scope>
    <source>
        <strain evidence="10">cv. AL8/78</strain>
    </source>
</reference>
<protein>
    <recommendedName>
        <fullName evidence="8">Vesicle transport protein</fullName>
    </recommendedName>
</protein>
<keyword evidence="2 8" id="KW-0813">Transport</keyword>
<keyword evidence="5 8" id="KW-1133">Transmembrane helix</keyword>
<evidence type="ECO:0000256" key="1">
    <source>
        <dbReference type="ARBA" id="ARBA00004141"/>
    </source>
</evidence>